<protein>
    <submittedName>
        <fullName evidence="1">Uncharacterized protein</fullName>
    </submittedName>
</protein>
<evidence type="ECO:0000313" key="2">
    <source>
        <dbReference type="Proteomes" id="UP001530400"/>
    </source>
</evidence>
<organism evidence="1 2">
    <name type="scientific">Cyclotella atomus</name>
    <dbReference type="NCBI Taxonomy" id="382360"/>
    <lineage>
        <taxon>Eukaryota</taxon>
        <taxon>Sar</taxon>
        <taxon>Stramenopiles</taxon>
        <taxon>Ochrophyta</taxon>
        <taxon>Bacillariophyta</taxon>
        <taxon>Coscinodiscophyceae</taxon>
        <taxon>Thalassiosirophycidae</taxon>
        <taxon>Stephanodiscales</taxon>
        <taxon>Stephanodiscaceae</taxon>
        <taxon>Cyclotella</taxon>
    </lineage>
</organism>
<dbReference type="AlphaFoldDB" id="A0ABD3QM15"/>
<reference evidence="1 2" key="1">
    <citation type="submission" date="2024-10" db="EMBL/GenBank/DDBJ databases">
        <title>Updated reference genomes for cyclostephanoid diatoms.</title>
        <authorList>
            <person name="Roberts W.R."/>
            <person name="Alverson A.J."/>
        </authorList>
    </citation>
    <scope>NUCLEOTIDE SEQUENCE [LARGE SCALE GENOMIC DNA]</scope>
    <source>
        <strain evidence="1 2">AJA010-31</strain>
    </source>
</reference>
<comment type="caution">
    <text evidence="1">The sequence shown here is derived from an EMBL/GenBank/DDBJ whole genome shotgun (WGS) entry which is preliminary data.</text>
</comment>
<proteinExistence type="predicted"/>
<evidence type="ECO:0000313" key="1">
    <source>
        <dbReference type="EMBL" id="KAL3800586.1"/>
    </source>
</evidence>
<accession>A0ABD3QM15</accession>
<dbReference type="Proteomes" id="UP001530400">
    <property type="component" value="Unassembled WGS sequence"/>
</dbReference>
<gene>
    <name evidence="1" type="ORF">ACHAWO_009830</name>
</gene>
<keyword evidence="2" id="KW-1185">Reference proteome</keyword>
<name>A0ABD3QM15_9STRA</name>
<sequence length="281" mass="31294">MPHEDHDPLTSLACLVSATIRDKVVLDQMNEIAALKSQLASTRLVEITGPAGSPILASGSLADGEFNTEACDEDGDCGVLWSVGLYHNTTSSKNMGAVPMHQLANIEIRIGGVLYATSDDIDGTKIALGIRKGNTFDIQESSSSSGGIDKKQKKCIRGMHRSAVCEFTNLAYLTFHMTNFPRGEWRSLRSLNMHNRSISIRNEERAELGEEEEEESEAMDMYSYITERLAVQHPRQMCEISSVSFCVENLKDAIGSLRRGKEFEREKERYLYPCCTVCPDW</sequence>
<dbReference type="EMBL" id="JALLPJ020000156">
    <property type="protein sequence ID" value="KAL3800586.1"/>
    <property type="molecule type" value="Genomic_DNA"/>
</dbReference>